<protein>
    <submittedName>
        <fullName evidence="2">Uncharacterized protein</fullName>
    </submittedName>
</protein>
<feature type="transmembrane region" description="Helical" evidence="1">
    <location>
        <begin position="21"/>
        <end position="44"/>
    </location>
</feature>
<feature type="non-terminal residue" evidence="2">
    <location>
        <position position="1"/>
    </location>
</feature>
<evidence type="ECO:0000313" key="2">
    <source>
        <dbReference type="EMBL" id="GAJ03442.1"/>
    </source>
</evidence>
<dbReference type="AlphaFoldDB" id="X1UIP4"/>
<proteinExistence type="predicted"/>
<feature type="transmembrane region" description="Helical" evidence="1">
    <location>
        <begin position="95"/>
        <end position="117"/>
    </location>
</feature>
<sequence>YYNVFAGSQVIRLPMQAFPPLIIMPIALAVSYQISAFIAVMFARKNNLKSMKLIDLLYFFVIALALNPFTVYAVIVTLFRKRAPNREQDQWNEKIAYIPLSFIVTAFGVLSVVLAYFDYLASGTLWLALSLLGLSMAATFPVCLYFHFKTYKLKPYLAVKDIANP</sequence>
<reference evidence="2" key="1">
    <citation type="journal article" date="2014" name="Front. Microbiol.">
        <title>High frequency of phylogenetically diverse reductive dehalogenase-homologous genes in deep subseafloor sedimentary metagenomes.</title>
        <authorList>
            <person name="Kawai M."/>
            <person name="Futagami T."/>
            <person name="Toyoda A."/>
            <person name="Takaki Y."/>
            <person name="Nishi S."/>
            <person name="Hori S."/>
            <person name="Arai W."/>
            <person name="Tsubouchi T."/>
            <person name="Morono Y."/>
            <person name="Uchiyama I."/>
            <person name="Ito T."/>
            <person name="Fujiyama A."/>
            <person name="Inagaki F."/>
            <person name="Takami H."/>
        </authorList>
    </citation>
    <scope>NUCLEOTIDE SEQUENCE</scope>
    <source>
        <strain evidence="2">Expedition CK06-06</strain>
    </source>
</reference>
<keyword evidence="1" id="KW-0812">Transmembrane</keyword>
<feature type="transmembrane region" description="Helical" evidence="1">
    <location>
        <begin position="123"/>
        <end position="146"/>
    </location>
</feature>
<accession>X1UIP4</accession>
<feature type="transmembrane region" description="Helical" evidence="1">
    <location>
        <begin position="56"/>
        <end position="79"/>
    </location>
</feature>
<gene>
    <name evidence="2" type="ORF">S12H4_53542</name>
</gene>
<comment type="caution">
    <text evidence="2">The sequence shown here is derived from an EMBL/GenBank/DDBJ whole genome shotgun (WGS) entry which is preliminary data.</text>
</comment>
<keyword evidence="1" id="KW-0472">Membrane</keyword>
<name>X1UIP4_9ZZZZ</name>
<dbReference type="EMBL" id="BARW01034101">
    <property type="protein sequence ID" value="GAJ03442.1"/>
    <property type="molecule type" value="Genomic_DNA"/>
</dbReference>
<evidence type="ECO:0000256" key="1">
    <source>
        <dbReference type="SAM" id="Phobius"/>
    </source>
</evidence>
<organism evidence="2">
    <name type="scientific">marine sediment metagenome</name>
    <dbReference type="NCBI Taxonomy" id="412755"/>
    <lineage>
        <taxon>unclassified sequences</taxon>
        <taxon>metagenomes</taxon>
        <taxon>ecological metagenomes</taxon>
    </lineage>
</organism>
<keyword evidence="1" id="KW-1133">Transmembrane helix</keyword>